<sequence length="244" mass="25792">MGFRLQVNGAESIALDENMIRTAETEMFTPADSRARASKCLSTIVVTGKLYAAAEGNETMKLFNWAHCPAESPDAYRDVVLTVVFAGNTFRQVHLSKAFVVDYQESYEDTEGFGTFRLVIRQKTDLVDKVTAGAVSGLGALGGALGGAMGGAMGSLGTTAGIPLATGGCFGPGQKMNTGKIMGEIARQTAEAEVIKHAAKASPIAGQITQAAAATAEIQQAAKKPQEMLQVKNRKMNMDDFIIH</sequence>
<reference evidence="1 2" key="1">
    <citation type="submission" date="2016-10" db="EMBL/GenBank/DDBJ databases">
        <authorList>
            <person name="de Groot N.N."/>
        </authorList>
    </citation>
    <scope>NUCLEOTIDE SEQUENCE [LARGE SCALE GENOMIC DNA]</scope>
    <source>
        <strain evidence="1 2">Z108</strain>
    </source>
</reference>
<dbReference type="AlphaFoldDB" id="A0A1I3D2K9"/>
<organism evidence="1 2">
    <name type="scientific">Selenomonas ruminantium</name>
    <dbReference type="NCBI Taxonomy" id="971"/>
    <lineage>
        <taxon>Bacteria</taxon>
        <taxon>Bacillati</taxon>
        <taxon>Bacillota</taxon>
        <taxon>Negativicutes</taxon>
        <taxon>Selenomonadales</taxon>
        <taxon>Selenomonadaceae</taxon>
        <taxon>Selenomonas</taxon>
    </lineage>
</organism>
<proteinExistence type="predicted"/>
<dbReference type="RefSeq" id="WP_075442504.1">
    <property type="nucleotide sequence ID" value="NZ_FOQK01000005.1"/>
</dbReference>
<evidence type="ECO:0000313" key="1">
    <source>
        <dbReference type="EMBL" id="SFH80943.1"/>
    </source>
</evidence>
<dbReference type="EMBL" id="FOQK01000005">
    <property type="protein sequence ID" value="SFH80943.1"/>
    <property type="molecule type" value="Genomic_DNA"/>
</dbReference>
<gene>
    <name evidence="1" type="ORF">SAMN04487861_10557</name>
</gene>
<accession>A0A1I3D2K9</accession>
<evidence type="ECO:0000313" key="2">
    <source>
        <dbReference type="Proteomes" id="UP000183639"/>
    </source>
</evidence>
<dbReference type="OrthoDB" id="1665703at2"/>
<dbReference type="Proteomes" id="UP000183639">
    <property type="component" value="Unassembled WGS sequence"/>
</dbReference>
<name>A0A1I3D2K9_SELRU</name>
<protein>
    <submittedName>
        <fullName evidence="1">Uncharacterized protein</fullName>
    </submittedName>
</protein>